<feature type="domain" description="Copper amine oxidase-like N-terminal" evidence="2">
    <location>
        <begin position="59"/>
        <end position="165"/>
    </location>
</feature>
<dbReference type="Proteomes" id="UP000515679">
    <property type="component" value="Chromosome"/>
</dbReference>
<sequence>MIRKESRGSILGKIAFKALLGFGILIGTISSATVHAEEAAPGATKEEIIVKVNDPNAWINGKKVTLQAPPTTINHQTVVPMRFISDSIGAKLKWEKIGQKITISYGDKVIELTVGQKQAKVNGAAVQLNQPAVILNGTTMVPMRFILQSLQLDFQYDKATQEIRIFPKGGQKVEEEAAGAEKESPVQEEVKETPEKQPLEKPTVDFLSFPPSTAMSHLDKMKVHATSSIAAANNGQVYILEKDPNKGYQVKKYDPNAAGKFTVIASIDQRFNFEYTLKNNNKGSFVYSEFVPRRLFYNEATDSLYLLGESAESKSPVRMRTVAYSIFPEVKMVAYQINTQGYYNLEDNFFASLDDETFYYGDPHSQMIYSSAKGQALGVADSSRTADKTRLFSTVRDGAIYFYDTKGGKIFKWNGKAVEKVAEVALDVESIQNVTASNGYFYVLDNKKTVHRVNLNGESSLYSNLGDVTYHPGIHGLPDTSNWPVTSEEQLKLDPYKLLMSIGDDGNLIVYDFGILKRINIYP</sequence>
<dbReference type="Pfam" id="PF07833">
    <property type="entry name" value="Cu_amine_oxidN1"/>
    <property type="match status" value="1"/>
</dbReference>
<feature type="compositionally biased region" description="Basic and acidic residues" evidence="1">
    <location>
        <begin position="171"/>
        <end position="202"/>
    </location>
</feature>
<evidence type="ECO:0000256" key="1">
    <source>
        <dbReference type="SAM" id="MobiDB-lite"/>
    </source>
</evidence>
<dbReference type="EMBL" id="CP041969">
    <property type="protein sequence ID" value="QMV42712.1"/>
    <property type="molecule type" value="Genomic_DNA"/>
</dbReference>
<evidence type="ECO:0000259" key="2">
    <source>
        <dbReference type="Pfam" id="PF07833"/>
    </source>
</evidence>
<evidence type="ECO:0000313" key="4">
    <source>
        <dbReference type="Proteomes" id="UP000515679"/>
    </source>
</evidence>
<name>A0A7G5C0H8_9BACL</name>
<dbReference type="SUPFAM" id="SSF50998">
    <property type="entry name" value="Quinoprotein alcohol dehydrogenase-like"/>
    <property type="match status" value="1"/>
</dbReference>
<dbReference type="KEGG" id="cchl:FPL14_17110"/>
<organism evidence="3 4">
    <name type="scientific">Cohnella cholangitidis</name>
    <dbReference type="NCBI Taxonomy" id="2598458"/>
    <lineage>
        <taxon>Bacteria</taxon>
        <taxon>Bacillati</taxon>
        <taxon>Bacillota</taxon>
        <taxon>Bacilli</taxon>
        <taxon>Bacillales</taxon>
        <taxon>Paenibacillaceae</taxon>
        <taxon>Cohnella</taxon>
    </lineage>
</organism>
<gene>
    <name evidence="3" type="ORF">FPL14_17110</name>
</gene>
<dbReference type="SUPFAM" id="SSF55383">
    <property type="entry name" value="Copper amine oxidase, domain N"/>
    <property type="match status" value="1"/>
</dbReference>
<reference evidence="3 4" key="1">
    <citation type="submission" date="2019-07" db="EMBL/GenBank/DDBJ databases">
        <authorList>
            <person name="Kim J.K."/>
            <person name="Cheong H.-M."/>
            <person name="Choi Y."/>
            <person name="Hwang K.J."/>
            <person name="Lee S."/>
            <person name="Choi C."/>
        </authorList>
    </citation>
    <scope>NUCLEOTIDE SEQUENCE [LARGE SCALE GENOMIC DNA]</scope>
    <source>
        <strain evidence="3 4">KS 22</strain>
    </source>
</reference>
<accession>A0A7G5C0H8</accession>
<keyword evidence="4" id="KW-1185">Reference proteome</keyword>
<dbReference type="InterPro" id="IPR012854">
    <property type="entry name" value="Cu_amine_oxidase-like_N"/>
</dbReference>
<dbReference type="AlphaFoldDB" id="A0A7G5C0H8"/>
<dbReference type="Gene3D" id="3.30.457.10">
    <property type="entry name" value="Copper amine oxidase-like, N-terminal domain"/>
    <property type="match status" value="1"/>
</dbReference>
<protein>
    <submittedName>
        <fullName evidence="3">Copper amine oxidase N-terminal domain-containing protein</fullName>
    </submittedName>
</protein>
<dbReference type="InterPro" id="IPR036582">
    <property type="entry name" value="Mao_N_sf"/>
</dbReference>
<dbReference type="InterPro" id="IPR011047">
    <property type="entry name" value="Quinoprotein_ADH-like_sf"/>
</dbReference>
<evidence type="ECO:0000313" key="3">
    <source>
        <dbReference type="EMBL" id="QMV42712.1"/>
    </source>
</evidence>
<feature type="region of interest" description="Disordered" evidence="1">
    <location>
        <begin position="170"/>
        <end position="202"/>
    </location>
</feature>
<proteinExistence type="predicted"/>